<feature type="region of interest" description="Disordered" evidence="1">
    <location>
        <begin position="127"/>
        <end position="159"/>
    </location>
</feature>
<evidence type="ECO:0000256" key="2">
    <source>
        <dbReference type="SAM" id="Phobius"/>
    </source>
</evidence>
<keyword evidence="5" id="KW-1185">Reference proteome</keyword>
<dbReference type="InParanoid" id="A0A5J5FBY1"/>
<feature type="signal peptide" evidence="3">
    <location>
        <begin position="1"/>
        <end position="22"/>
    </location>
</feature>
<dbReference type="Proteomes" id="UP000326924">
    <property type="component" value="Unassembled WGS sequence"/>
</dbReference>
<name>A0A5J5FBY1_9PEZI</name>
<evidence type="ECO:0000256" key="1">
    <source>
        <dbReference type="SAM" id="MobiDB-lite"/>
    </source>
</evidence>
<feature type="compositionally biased region" description="Basic and acidic residues" evidence="1">
    <location>
        <begin position="147"/>
        <end position="159"/>
    </location>
</feature>
<sequence length="159" mass="17525">MKRHAKLLTGLLLAASWTLAMGIDNETDKGNSIFDDMYSGFVLPILLGLMVTFITLVIYLRWQGAFNDMVMGNTIVKDAISKAFKKAWDAIKGAWHVVGDGVKRLFPLADGGTAAQVRKMQTAVQKKTAKEAKKAPARKMQLTVVEKTGEETKKPVENK</sequence>
<proteinExistence type="predicted"/>
<keyword evidence="2" id="KW-0472">Membrane</keyword>
<accession>A0A5J5FBY1</accession>
<dbReference type="EMBL" id="VXIS01000001">
    <property type="protein sequence ID" value="KAA8914992.1"/>
    <property type="molecule type" value="Genomic_DNA"/>
</dbReference>
<reference evidence="4 5" key="1">
    <citation type="submission" date="2019-09" db="EMBL/GenBank/DDBJ databases">
        <title>Draft genome of the ectomycorrhizal ascomycete Sphaerosporella brunnea.</title>
        <authorList>
            <consortium name="DOE Joint Genome Institute"/>
            <person name="Benucci G.M."/>
            <person name="Marozzi G."/>
            <person name="Antonielli L."/>
            <person name="Sanchez S."/>
            <person name="Marco P."/>
            <person name="Wang X."/>
            <person name="Falini L.B."/>
            <person name="Barry K."/>
            <person name="Haridas S."/>
            <person name="Lipzen A."/>
            <person name="Labutti K."/>
            <person name="Grigoriev I.V."/>
            <person name="Murat C."/>
            <person name="Martin F."/>
            <person name="Albertini E."/>
            <person name="Donnini D."/>
            <person name="Bonito G."/>
        </authorList>
    </citation>
    <scope>NUCLEOTIDE SEQUENCE [LARGE SCALE GENOMIC DNA]</scope>
    <source>
        <strain evidence="4 5">Sb_GMNB300</strain>
    </source>
</reference>
<protein>
    <submittedName>
        <fullName evidence="4">Uncharacterized protein</fullName>
    </submittedName>
</protein>
<feature type="chain" id="PRO_5023835728" evidence="3">
    <location>
        <begin position="23"/>
        <end position="159"/>
    </location>
</feature>
<organism evidence="4 5">
    <name type="scientific">Sphaerosporella brunnea</name>
    <dbReference type="NCBI Taxonomy" id="1250544"/>
    <lineage>
        <taxon>Eukaryota</taxon>
        <taxon>Fungi</taxon>
        <taxon>Dikarya</taxon>
        <taxon>Ascomycota</taxon>
        <taxon>Pezizomycotina</taxon>
        <taxon>Pezizomycetes</taxon>
        <taxon>Pezizales</taxon>
        <taxon>Pyronemataceae</taxon>
        <taxon>Sphaerosporella</taxon>
    </lineage>
</organism>
<comment type="caution">
    <text evidence="4">The sequence shown here is derived from an EMBL/GenBank/DDBJ whole genome shotgun (WGS) entry which is preliminary data.</text>
</comment>
<feature type="transmembrane region" description="Helical" evidence="2">
    <location>
        <begin position="38"/>
        <end position="60"/>
    </location>
</feature>
<keyword evidence="2" id="KW-1133">Transmembrane helix</keyword>
<evidence type="ECO:0000256" key="3">
    <source>
        <dbReference type="SAM" id="SignalP"/>
    </source>
</evidence>
<gene>
    <name evidence="4" type="ORF">FN846DRAFT_901569</name>
</gene>
<keyword evidence="3" id="KW-0732">Signal</keyword>
<evidence type="ECO:0000313" key="5">
    <source>
        <dbReference type="Proteomes" id="UP000326924"/>
    </source>
</evidence>
<evidence type="ECO:0000313" key="4">
    <source>
        <dbReference type="EMBL" id="KAA8914992.1"/>
    </source>
</evidence>
<keyword evidence="2" id="KW-0812">Transmembrane</keyword>
<dbReference type="AlphaFoldDB" id="A0A5J5FBY1"/>